<keyword evidence="4 5" id="KW-0472">Membrane</keyword>
<keyword evidence="1" id="KW-1003">Cell membrane</keyword>
<feature type="transmembrane region" description="Helical" evidence="5">
    <location>
        <begin position="164"/>
        <end position="183"/>
    </location>
</feature>
<keyword evidence="7" id="KW-1185">Reference proteome</keyword>
<protein>
    <submittedName>
        <fullName evidence="6">Mn2+ efflux pump MntP</fullName>
    </submittedName>
</protein>
<dbReference type="InterPro" id="IPR003810">
    <property type="entry name" value="Mntp/YtaF"/>
</dbReference>
<keyword evidence="3 5" id="KW-1133">Transmembrane helix</keyword>
<evidence type="ECO:0000256" key="2">
    <source>
        <dbReference type="ARBA" id="ARBA00022692"/>
    </source>
</evidence>
<gene>
    <name evidence="6" type="ORF">SAMN05443432_10498</name>
</gene>
<sequence length="185" mass="18694">MSGLLPQLILVGVAIAANNLTVSLALGSVAPKAVWPRILTVFALFEFGVPLAGAWMGRHLAGMIADHAAWLGPACLIGLGAATVGIVQRDRPDRDRLAHSLTGWGALMALAAGLSADNLLVGVSMGLSGVPPLALSGTIVTCSVSFAWVGLVAGRRAERNWGRAAAIGSGLILMGLGITGLVGSV</sequence>
<feature type="transmembrane region" description="Helical" evidence="5">
    <location>
        <begin position="6"/>
        <end position="26"/>
    </location>
</feature>
<evidence type="ECO:0000256" key="4">
    <source>
        <dbReference type="ARBA" id="ARBA00023136"/>
    </source>
</evidence>
<dbReference type="Pfam" id="PF02659">
    <property type="entry name" value="Mntp"/>
    <property type="match status" value="1"/>
</dbReference>
<keyword evidence="2 5" id="KW-0812">Transmembrane</keyword>
<evidence type="ECO:0000313" key="6">
    <source>
        <dbReference type="EMBL" id="SHM00512.1"/>
    </source>
</evidence>
<feature type="transmembrane region" description="Helical" evidence="5">
    <location>
        <begin position="107"/>
        <end position="127"/>
    </location>
</feature>
<accession>A0A1M7F8V9</accession>
<dbReference type="PANTHER" id="PTHR35529:SF1">
    <property type="entry name" value="MANGANESE EFFLUX PUMP MNTP-RELATED"/>
    <property type="match status" value="1"/>
</dbReference>
<dbReference type="EMBL" id="FRCB01000004">
    <property type="protein sequence ID" value="SHM00512.1"/>
    <property type="molecule type" value="Genomic_DNA"/>
</dbReference>
<evidence type="ECO:0000256" key="5">
    <source>
        <dbReference type="SAM" id="Phobius"/>
    </source>
</evidence>
<dbReference type="RefSeq" id="WP_149779298.1">
    <property type="nucleotide sequence ID" value="NZ_FRCB01000004.1"/>
</dbReference>
<feature type="transmembrane region" description="Helical" evidence="5">
    <location>
        <begin position="38"/>
        <end position="56"/>
    </location>
</feature>
<evidence type="ECO:0000313" key="7">
    <source>
        <dbReference type="Proteomes" id="UP000322545"/>
    </source>
</evidence>
<feature type="transmembrane region" description="Helical" evidence="5">
    <location>
        <begin position="68"/>
        <end position="87"/>
    </location>
</feature>
<reference evidence="6 7" key="1">
    <citation type="submission" date="2016-11" db="EMBL/GenBank/DDBJ databases">
        <authorList>
            <person name="Varghese N."/>
            <person name="Submissions S."/>
        </authorList>
    </citation>
    <scope>NUCLEOTIDE SEQUENCE [LARGE SCALE GENOMIC DNA]</scope>
    <source>
        <strain evidence="6 7">DSM 28249</strain>
    </source>
</reference>
<proteinExistence type="predicted"/>
<feature type="transmembrane region" description="Helical" evidence="5">
    <location>
        <begin position="133"/>
        <end position="152"/>
    </location>
</feature>
<organism evidence="6 7">
    <name type="scientific">Roseovarius litoreus</name>
    <dbReference type="NCBI Taxonomy" id="1155722"/>
    <lineage>
        <taxon>Bacteria</taxon>
        <taxon>Pseudomonadati</taxon>
        <taxon>Pseudomonadota</taxon>
        <taxon>Alphaproteobacteria</taxon>
        <taxon>Rhodobacterales</taxon>
        <taxon>Roseobacteraceae</taxon>
        <taxon>Roseovarius</taxon>
    </lineage>
</organism>
<name>A0A1M7F8V9_9RHOB</name>
<dbReference type="PANTHER" id="PTHR35529">
    <property type="entry name" value="MANGANESE EFFLUX PUMP MNTP-RELATED"/>
    <property type="match status" value="1"/>
</dbReference>
<dbReference type="Proteomes" id="UP000322545">
    <property type="component" value="Unassembled WGS sequence"/>
</dbReference>
<evidence type="ECO:0000256" key="1">
    <source>
        <dbReference type="ARBA" id="ARBA00022475"/>
    </source>
</evidence>
<evidence type="ECO:0000256" key="3">
    <source>
        <dbReference type="ARBA" id="ARBA00022989"/>
    </source>
</evidence>
<dbReference type="AlphaFoldDB" id="A0A1M7F8V9"/>